<evidence type="ECO:0000313" key="7">
    <source>
        <dbReference type="EMBL" id="KAB1205812.1"/>
    </source>
</evidence>
<feature type="compositionally biased region" description="Polar residues" evidence="5">
    <location>
        <begin position="58"/>
        <end position="68"/>
    </location>
</feature>
<keyword evidence="2 4" id="KW-0863">Zinc-finger</keyword>
<organism evidence="7 8">
    <name type="scientific">Morella rubra</name>
    <name type="common">Chinese bayberry</name>
    <dbReference type="NCBI Taxonomy" id="262757"/>
    <lineage>
        <taxon>Eukaryota</taxon>
        <taxon>Viridiplantae</taxon>
        <taxon>Streptophyta</taxon>
        <taxon>Embryophyta</taxon>
        <taxon>Tracheophyta</taxon>
        <taxon>Spermatophyta</taxon>
        <taxon>Magnoliopsida</taxon>
        <taxon>eudicotyledons</taxon>
        <taxon>Gunneridae</taxon>
        <taxon>Pentapetalae</taxon>
        <taxon>rosids</taxon>
        <taxon>fabids</taxon>
        <taxon>Fagales</taxon>
        <taxon>Myricaceae</taxon>
        <taxon>Morella</taxon>
    </lineage>
</organism>
<feature type="region of interest" description="Disordered" evidence="5">
    <location>
        <begin position="395"/>
        <end position="415"/>
    </location>
</feature>
<dbReference type="Proteomes" id="UP000516437">
    <property type="component" value="Chromosome 7"/>
</dbReference>
<dbReference type="AlphaFoldDB" id="A0A6A1UZJ6"/>
<comment type="caution">
    <text evidence="7">The sequence shown here is derived from an EMBL/GenBank/DDBJ whole genome shotgun (WGS) entry which is preliminary data.</text>
</comment>
<evidence type="ECO:0000256" key="2">
    <source>
        <dbReference type="ARBA" id="ARBA00022771"/>
    </source>
</evidence>
<dbReference type="PROSITE" id="PS50199">
    <property type="entry name" value="ZF_RANBP2_2"/>
    <property type="match status" value="3"/>
</dbReference>
<dbReference type="PANTHER" id="PTHR23111">
    <property type="entry name" value="ZINC FINGER PROTEIN"/>
    <property type="match status" value="1"/>
</dbReference>
<dbReference type="InterPro" id="IPR001876">
    <property type="entry name" value="Znf_RanBP2"/>
</dbReference>
<feature type="region of interest" description="Disordered" evidence="5">
    <location>
        <begin position="58"/>
        <end position="81"/>
    </location>
</feature>
<dbReference type="OrthoDB" id="448399at2759"/>
<keyword evidence="3" id="KW-0862">Zinc</keyword>
<dbReference type="Pfam" id="PF00641">
    <property type="entry name" value="Zn_ribbon_RanBP"/>
    <property type="match status" value="3"/>
</dbReference>
<feature type="domain" description="RanBP2-type" evidence="6">
    <location>
        <begin position="364"/>
        <end position="393"/>
    </location>
</feature>
<dbReference type="InterPro" id="IPR036443">
    <property type="entry name" value="Znf_RanBP2_sf"/>
</dbReference>
<dbReference type="Gene3D" id="4.10.1060.10">
    <property type="entry name" value="Zinc finger, RanBP2-type"/>
    <property type="match status" value="3"/>
</dbReference>
<feature type="compositionally biased region" description="Basic and acidic residues" evidence="5">
    <location>
        <begin position="533"/>
        <end position="542"/>
    </location>
</feature>
<keyword evidence="8" id="KW-1185">Reference proteome</keyword>
<feature type="region of interest" description="Disordered" evidence="5">
    <location>
        <begin position="493"/>
        <end position="548"/>
    </location>
</feature>
<protein>
    <submittedName>
        <fullName evidence="7">Zinc finger protein VAR3, chloroplastic</fullName>
    </submittedName>
</protein>
<feature type="domain" description="RanBP2-type" evidence="6">
    <location>
        <begin position="287"/>
        <end position="310"/>
    </location>
</feature>
<evidence type="ECO:0000256" key="4">
    <source>
        <dbReference type="PROSITE-ProRule" id="PRU00322"/>
    </source>
</evidence>
<dbReference type="GO" id="GO:0003729">
    <property type="term" value="F:mRNA binding"/>
    <property type="evidence" value="ECO:0007669"/>
    <property type="project" value="TreeGrafter"/>
</dbReference>
<dbReference type="PROSITE" id="PS01358">
    <property type="entry name" value="ZF_RANBP2_1"/>
    <property type="match status" value="3"/>
</dbReference>
<evidence type="ECO:0000256" key="5">
    <source>
        <dbReference type="SAM" id="MobiDB-lite"/>
    </source>
</evidence>
<accession>A0A6A1UZJ6</accession>
<proteinExistence type="predicted"/>
<dbReference type="PANTHER" id="PTHR23111:SF23">
    <property type="entry name" value="RAN BP2_NZF ZINC FINGER-LIKE SUPERFAMILY PROTEIN"/>
    <property type="match status" value="1"/>
</dbReference>
<feature type="compositionally biased region" description="Basic and acidic residues" evidence="5">
    <location>
        <begin position="504"/>
        <end position="520"/>
    </location>
</feature>
<evidence type="ECO:0000313" key="8">
    <source>
        <dbReference type="Proteomes" id="UP000516437"/>
    </source>
</evidence>
<reference evidence="7 8" key="1">
    <citation type="journal article" date="2019" name="Plant Biotechnol. J.">
        <title>The red bayberry genome and genetic basis of sex determination.</title>
        <authorList>
            <person name="Jia H.M."/>
            <person name="Jia H.J."/>
            <person name="Cai Q.L."/>
            <person name="Wang Y."/>
            <person name="Zhao H.B."/>
            <person name="Yang W.F."/>
            <person name="Wang G.Y."/>
            <person name="Li Y.H."/>
            <person name="Zhan D.L."/>
            <person name="Shen Y.T."/>
            <person name="Niu Q.F."/>
            <person name="Chang L."/>
            <person name="Qiu J."/>
            <person name="Zhao L."/>
            <person name="Xie H.B."/>
            <person name="Fu W.Y."/>
            <person name="Jin J."/>
            <person name="Li X.W."/>
            <person name="Jiao Y."/>
            <person name="Zhou C.C."/>
            <person name="Tu T."/>
            <person name="Chai C.Y."/>
            <person name="Gao J.L."/>
            <person name="Fan L.J."/>
            <person name="van de Weg E."/>
            <person name="Wang J.Y."/>
            <person name="Gao Z.S."/>
        </authorList>
    </citation>
    <scope>NUCLEOTIDE SEQUENCE [LARGE SCALE GENOMIC DNA]</scope>
    <source>
        <tissue evidence="7">Leaves</tissue>
    </source>
</reference>
<feature type="compositionally biased region" description="Basic and acidic residues" evidence="5">
    <location>
        <begin position="404"/>
        <end position="415"/>
    </location>
</feature>
<gene>
    <name evidence="7" type="ORF">CJ030_MR7G028003</name>
</gene>
<keyword evidence="1" id="KW-0479">Metal-binding</keyword>
<evidence type="ECO:0000256" key="1">
    <source>
        <dbReference type="ARBA" id="ARBA00022723"/>
    </source>
</evidence>
<evidence type="ECO:0000256" key="3">
    <source>
        <dbReference type="ARBA" id="ARBA00022833"/>
    </source>
</evidence>
<dbReference type="EMBL" id="RXIC02000025">
    <property type="protein sequence ID" value="KAB1205812.1"/>
    <property type="molecule type" value="Genomic_DNA"/>
</dbReference>
<name>A0A6A1UZJ6_9ROSI</name>
<dbReference type="GO" id="GO:0008270">
    <property type="term" value="F:zinc ion binding"/>
    <property type="evidence" value="ECO:0007669"/>
    <property type="project" value="UniProtKB-KW"/>
</dbReference>
<dbReference type="GO" id="GO:0005737">
    <property type="term" value="C:cytoplasm"/>
    <property type="evidence" value="ECO:0007669"/>
    <property type="project" value="TreeGrafter"/>
</dbReference>
<dbReference type="SMART" id="SM00547">
    <property type="entry name" value="ZnF_RBZ"/>
    <property type="match status" value="3"/>
</dbReference>
<sequence>MHNLLGSKHGFLYSSLRNRFKGLMILSPISLCHTTAKTLGAKRGLDFIIKEVEEIQSSRPINQTTQPAHETDSSSDLSHPMKAERTTVQISHPWPEWVDLMECLLKGGYIEGNGDPFRNGEVGAKGWNHIRTACLNFARDRFLARKDIQLIARSGCPSIDRKVVNSGKRLRAHVGIEEGDVCSTCTLRGDCERAYVKARPEQGGRTVDVMRILLMYGLDQITGLVENKPCLNKVVKESVRRLLKEMVECSTKKLESELPKATPLKRVVSAQDHSNAPKKGRINVPMKQGDWLCPKCNFLNFAKNIKCLRCDGLFQERLRQLREDQDHLPLKKGDWICNKCNFLNFAKNTRCLQCKEKPPKRELNPGEWECDSCNYINFRKNMACLKCDYRRPKTSNTSDPSAEPQHDNESYEKSDVSFVKVKTEANDRASVGQNRKIRETGSRNWSFVEDSADYACSSSWNEDSGFVDFPIAGGKSDLSQNAQRRERWKLQMVERSKSTIRSSPKADKSSSVDFLRRLDFPESPDDEEIAEWFGHEKTETKRHVPQPD</sequence>
<dbReference type="SUPFAM" id="SSF90209">
    <property type="entry name" value="Ran binding protein zinc finger-like"/>
    <property type="match status" value="3"/>
</dbReference>
<evidence type="ECO:0000259" key="6">
    <source>
        <dbReference type="PROSITE" id="PS50199"/>
    </source>
</evidence>
<feature type="domain" description="RanBP2-type" evidence="6">
    <location>
        <begin position="331"/>
        <end position="360"/>
    </location>
</feature>